<organism evidence="1 2">
    <name type="scientific">Allocatelliglobosispora scoriae</name>
    <dbReference type="NCBI Taxonomy" id="643052"/>
    <lineage>
        <taxon>Bacteria</taxon>
        <taxon>Bacillati</taxon>
        <taxon>Actinomycetota</taxon>
        <taxon>Actinomycetes</taxon>
        <taxon>Micromonosporales</taxon>
        <taxon>Micromonosporaceae</taxon>
        <taxon>Allocatelliglobosispora</taxon>
    </lineage>
</organism>
<evidence type="ECO:0000313" key="2">
    <source>
        <dbReference type="Proteomes" id="UP000587527"/>
    </source>
</evidence>
<comment type="caution">
    <text evidence="1">The sequence shown here is derived from an EMBL/GenBank/DDBJ whole genome shotgun (WGS) entry which is preliminary data.</text>
</comment>
<reference evidence="1 2" key="1">
    <citation type="submission" date="2020-08" db="EMBL/GenBank/DDBJ databases">
        <title>Sequencing the genomes of 1000 actinobacteria strains.</title>
        <authorList>
            <person name="Klenk H.-P."/>
        </authorList>
    </citation>
    <scope>NUCLEOTIDE SEQUENCE [LARGE SCALE GENOMIC DNA]</scope>
    <source>
        <strain evidence="1 2">DSM 45362</strain>
    </source>
</reference>
<proteinExistence type="predicted"/>
<dbReference type="AlphaFoldDB" id="A0A841BSG4"/>
<gene>
    <name evidence="1" type="ORF">F4553_003051</name>
</gene>
<dbReference type="EMBL" id="JACHMN010000002">
    <property type="protein sequence ID" value="MBB5869672.1"/>
    <property type="molecule type" value="Genomic_DNA"/>
</dbReference>
<accession>A0A841BSG4</accession>
<protein>
    <submittedName>
        <fullName evidence="1">Uncharacterized protein</fullName>
    </submittedName>
</protein>
<sequence>MTRLATLAMPLLILAVIVTLGYAALCSVAPYRRCRRCHGAGHTRAMLGRSRPCHRCRTTGLRLRLGWRLANHARRLRRDSTRGGTR</sequence>
<evidence type="ECO:0000313" key="1">
    <source>
        <dbReference type="EMBL" id="MBB5869672.1"/>
    </source>
</evidence>
<name>A0A841BSG4_9ACTN</name>
<keyword evidence="2" id="KW-1185">Reference proteome</keyword>
<dbReference type="Proteomes" id="UP000587527">
    <property type="component" value="Unassembled WGS sequence"/>
</dbReference>